<dbReference type="GO" id="GO:0006506">
    <property type="term" value="P:GPI anchor biosynthetic process"/>
    <property type="evidence" value="ECO:0007669"/>
    <property type="project" value="UniProtKB-UniPathway"/>
</dbReference>
<dbReference type="InterPro" id="IPR003737">
    <property type="entry name" value="GlcNAc_PI_deacetylase-related"/>
</dbReference>
<sequence length="308" mass="35393">MINLPKFVFKFVGFSFLLWVLLSTAIPQVSLKLTNKEIQTNKFLQSTYPYNSITSPSPLPIADSDVYYIIGHPDDEVMFFAPSLLEISKKKHNNRVHLVCFSKGDAVDPSMGVIRSEELRQSARILGVKESDVIVLDGYADGMNVSWDAADIGTSLSKIVKEPRSVLITFDEQGVSNHPNHISLYHGVRSFYENYLKRKSPENRLFVLKSLNFWEKYSFTLLTNVELLVDLISKHFLSNILKLNVNVSFFNQIPREGPPTIRFYSDLNMLSVSYAAMAYGHFSQMVWFRYGWLLFSRYLTYNNLIQVK</sequence>
<organism evidence="3 4">
    <name type="scientific">Candidozyma haemuli</name>
    <dbReference type="NCBI Taxonomy" id="45357"/>
    <lineage>
        <taxon>Eukaryota</taxon>
        <taxon>Fungi</taxon>
        <taxon>Dikarya</taxon>
        <taxon>Ascomycota</taxon>
        <taxon>Saccharomycotina</taxon>
        <taxon>Pichiomycetes</taxon>
        <taxon>Metschnikowiaceae</taxon>
        <taxon>Candidozyma</taxon>
    </lineage>
</organism>
<dbReference type="STRING" id="45357.A0A2V1AQF7"/>
<dbReference type="Proteomes" id="UP000244309">
    <property type="component" value="Unassembled WGS sequence"/>
</dbReference>
<evidence type="ECO:0000313" key="3">
    <source>
        <dbReference type="EMBL" id="PVH20457.1"/>
    </source>
</evidence>
<dbReference type="GO" id="GO:0005783">
    <property type="term" value="C:endoplasmic reticulum"/>
    <property type="evidence" value="ECO:0007669"/>
    <property type="project" value="TreeGrafter"/>
</dbReference>
<dbReference type="EMBL" id="PKFO01000003">
    <property type="protein sequence ID" value="PVH20457.1"/>
    <property type="molecule type" value="Genomic_DNA"/>
</dbReference>
<reference evidence="3 4" key="1">
    <citation type="submission" date="2017-12" db="EMBL/GenBank/DDBJ databases">
        <title>Genome Sequence of a Multidrug-Resistant Candida haemulonii Isolate from a Patient with Chronic Leg Ulcers in Israel.</title>
        <authorList>
            <person name="Chow N.A."/>
            <person name="Gade L."/>
            <person name="Batra D."/>
            <person name="Rowe L.A."/>
            <person name="Ben-Ami R."/>
            <person name="Loparev V.N."/>
            <person name="Litvintseva A.P."/>
        </authorList>
    </citation>
    <scope>NUCLEOTIDE SEQUENCE [LARGE SCALE GENOMIC DNA]</scope>
    <source>
        <strain evidence="3 4">B11899</strain>
    </source>
</reference>
<comment type="similarity">
    <text evidence="1">Belongs to the PIGL family.</text>
</comment>
<dbReference type="AlphaFoldDB" id="A0A2V1AQF7"/>
<dbReference type="SUPFAM" id="SSF102588">
    <property type="entry name" value="LmbE-like"/>
    <property type="match status" value="1"/>
</dbReference>
<dbReference type="Gene3D" id="3.40.50.10320">
    <property type="entry name" value="LmbE-like"/>
    <property type="match status" value="1"/>
</dbReference>
<comment type="caution">
    <text evidence="3">The sequence shown here is derived from an EMBL/GenBank/DDBJ whole genome shotgun (WGS) entry which is preliminary data.</text>
</comment>
<dbReference type="UniPathway" id="UPA00196"/>
<evidence type="ECO:0000256" key="1">
    <source>
        <dbReference type="ARBA" id="ARBA00006066"/>
    </source>
</evidence>
<gene>
    <name evidence="3" type="ORF">CXQ85_002248</name>
</gene>
<dbReference type="GO" id="GO:0000225">
    <property type="term" value="F:N-acetylglucosaminylphosphatidylinositol deacetylase activity"/>
    <property type="evidence" value="ECO:0007669"/>
    <property type="project" value="UniProtKB-EC"/>
</dbReference>
<proteinExistence type="inferred from homology"/>
<dbReference type="OrthoDB" id="440160at2759"/>
<evidence type="ECO:0000256" key="2">
    <source>
        <dbReference type="ARBA" id="ARBA00012176"/>
    </source>
</evidence>
<protein>
    <recommendedName>
        <fullName evidence="2">N-acetylglucosaminylphosphatidylinositol deacetylase</fullName>
        <ecNumber evidence="2">3.5.1.89</ecNumber>
    </recommendedName>
</protein>
<dbReference type="InterPro" id="IPR024078">
    <property type="entry name" value="LmbE-like_dom_sf"/>
</dbReference>
<accession>A0A2V1AQF7</accession>
<dbReference type="PANTHER" id="PTHR12993:SF11">
    <property type="entry name" value="N-ACETYLGLUCOSAMINYL-PHOSPHATIDYLINOSITOL DE-N-ACETYLASE"/>
    <property type="match status" value="1"/>
</dbReference>
<name>A0A2V1AQF7_9ASCO</name>
<dbReference type="Pfam" id="PF02585">
    <property type="entry name" value="PIG-L"/>
    <property type="match status" value="1"/>
</dbReference>
<keyword evidence="4" id="KW-1185">Reference proteome</keyword>
<dbReference type="GeneID" id="37007579"/>
<evidence type="ECO:0000313" key="4">
    <source>
        <dbReference type="Proteomes" id="UP000244309"/>
    </source>
</evidence>
<dbReference type="RefSeq" id="XP_025341397.1">
    <property type="nucleotide sequence ID" value="XM_025485932.1"/>
</dbReference>
<dbReference type="EC" id="3.5.1.89" evidence="2"/>
<dbReference type="PANTHER" id="PTHR12993">
    <property type="entry name" value="N-ACETYLGLUCOSAMINYL-PHOSPHATIDYLINOSITOL DE-N-ACETYLASE-RELATED"/>
    <property type="match status" value="1"/>
</dbReference>
<dbReference type="GO" id="GO:0016020">
    <property type="term" value="C:membrane"/>
    <property type="evidence" value="ECO:0007669"/>
    <property type="project" value="GOC"/>
</dbReference>
<dbReference type="VEuPathDB" id="FungiDB:CXQ85_002248"/>